<dbReference type="SUPFAM" id="SSF52540">
    <property type="entry name" value="P-loop containing nucleoside triphosphate hydrolases"/>
    <property type="match status" value="1"/>
</dbReference>
<comment type="function">
    <text evidence="10">One of several proteins that assist in the late maturation steps of the functional core of the 30S ribosomal subunit. Helps release RbfA from mature subunits. May play a role in the assembly of ribosomal proteins into the subunit. Circularly permuted GTPase that catalyzes slow GTP hydrolysis, GTPase activity is stimulated by the 30S ribosomal subunit.</text>
</comment>
<dbReference type="PANTHER" id="PTHR32120">
    <property type="entry name" value="SMALL RIBOSOMAL SUBUNIT BIOGENESIS GTPASE RSGA"/>
    <property type="match status" value="1"/>
</dbReference>
<evidence type="ECO:0000256" key="5">
    <source>
        <dbReference type="ARBA" id="ARBA00022741"/>
    </source>
</evidence>
<keyword evidence="6 10" id="KW-0378">Hydrolase</keyword>
<dbReference type="InterPro" id="IPR027417">
    <property type="entry name" value="P-loop_NTPase"/>
</dbReference>
<evidence type="ECO:0000259" key="12">
    <source>
        <dbReference type="PROSITE" id="PS51721"/>
    </source>
</evidence>
<feature type="binding site" evidence="10">
    <location>
        <position position="273"/>
    </location>
    <ligand>
        <name>Zn(2+)</name>
        <dbReference type="ChEBI" id="CHEBI:29105"/>
    </ligand>
</feature>
<feature type="binding site" evidence="10">
    <location>
        <position position="266"/>
    </location>
    <ligand>
        <name>Zn(2+)</name>
        <dbReference type="ChEBI" id="CHEBI:29105"/>
    </ligand>
</feature>
<proteinExistence type="inferred from homology"/>
<dbReference type="InterPro" id="IPR031944">
    <property type="entry name" value="RsgA_N"/>
</dbReference>
<keyword evidence="2 10" id="KW-0690">Ribosome biogenesis</keyword>
<keyword evidence="14" id="KW-1185">Reference proteome</keyword>
<evidence type="ECO:0000256" key="9">
    <source>
        <dbReference type="ARBA" id="ARBA00023134"/>
    </source>
</evidence>
<dbReference type="GO" id="GO:0003924">
    <property type="term" value="F:GTPase activity"/>
    <property type="evidence" value="ECO:0007669"/>
    <property type="project" value="UniProtKB-UniRule"/>
</dbReference>
<dbReference type="Gene3D" id="3.40.50.300">
    <property type="entry name" value="P-loop containing nucleotide triphosphate hydrolases"/>
    <property type="match status" value="1"/>
</dbReference>
<dbReference type="Proteomes" id="UP000199452">
    <property type="component" value="Unassembled WGS sequence"/>
</dbReference>
<evidence type="ECO:0000256" key="1">
    <source>
        <dbReference type="ARBA" id="ARBA00022490"/>
    </source>
</evidence>
<dbReference type="Gene3D" id="1.10.40.50">
    <property type="entry name" value="Probable gtpase engc, domain 3"/>
    <property type="match status" value="1"/>
</dbReference>
<keyword evidence="7 10" id="KW-0862">Zinc</keyword>
<gene>
    <name evidence="10" type="primary">rsgA</name>
    <name evidence="13" type="ORF">SAMN05216323_100552</name>
</gene>
<dbReference type="CDD" id="cd01854">
    <property type="entry name" value="YjeQ_EngC"/>
    <property type="match status" value="1"/>
</dbReference>
<evidence type="ECO:0000256" key="4">
    <source>
        <dbReference type="ARBA" id="ARBA00022730"/>
    </source>
</evidence>
<accession>A0A1G6GYQ7</accession>
<evidence type="ECO:0000256" key="10">
    <source>
        <dbReference type="HAMAP-Rule" id="MF_01820"/>
    </source>
</evidence>
<evidence type="ECO:0000256" key="7">
    <source>
        <dbReference type="ARBA" id="ARBA00022833"/>
    </source>
</evidence>
<feature type="domain" description="EngC GTPase" evidence="11">
    <location>
        <begin position="90"/>
        <end position="240"/>
    </location>
</feature>
<dbReference type="AlphaFoldDB" id="A0A1G6GYQ7"/>
<dbReference type="InterPro" id="IPR004881">
    <property type="entry name" value="Ribosome_biogen_GTPase_RsgA"/>
</dbReference>
<keyword evidence="3 10" id="KW-0479">Metal-binding</keyword>
<dbReference type="InterPro" id="IPR030378">
    <property type="entry name" value="G_CP_dom"/>
</dbReference>
<dbReference type="GO" id="GO:0046872">
    <property type="term" value="F:metal ion binding"/>
    <property type="evidence" value="ECO:0007669"/>
    <property type="project" value="UniProtKB-KW"/>
</dbReference>
<dbReference type="PANTHER" id="PTHR32120:SF11">
    <property type="entry name" value="SMALL RIBOSOMAL SUBUNIT BIOGENESIS GTPASE RSGA 1, MITOCHONDRIAL-RELATED"/>
    <property type="match status" value="1"/>
</dbReference>
<dbReference type="GO" id="GO:0019843">
    <property type="term" value="F:rRNA binding"/>
    <property type="evidence" value="ECO:0007669"/>
    <property type="project" value="UniProtKB-KW"/>
</dbReference>
<evidence type="ECO:0000256" key="6">
    <source>
        <dbReference type="ARBA" id="ARBA00022801"/>
    </source>
</evidence>
<dbReference type="STRING" id="1640674.SAMN05216323_100552"/>
<dbReference type="HAMAP" id="MF_01820">
    <property type="entry name" value="GTPase_RsgA"/>
    <property type="match status" value="1"/>
</dbReference>
<comment type="subunit">
    <text evidence="10">Monomer. Associates with 30S ribosomal subunit, binds 16S rRNA.</text>
</comment>
<dbReference type="InterPro" id="IPR012340">
    <property type="entry name" value="NA-bd_OB-fold"/>
</dbReference>
<evidence type="ECO:0000256" key="8">
    <source>
        <dbReference type="ARBA" id="ARBA00022884"/>
    </source>
</evidence>
<dbReference type="GO" id="GO:0005737">
    <property type="term" value="C:cytoplasm"/>
    <property type="evidence" value="ECO:0007669"/>
    <property type="project" value="UniProtKB-SubCell"/>
</dbReference>
<keyword evidence="5 10" id="KW-0547">Nucleotide-binding</keyword>
<keyword evidence="8 10" id="KW-0694">RNA-binding</keyword>
<feature type="binding site" evidence="10">
    <location>
        <begin position="130"/>
        <end position="133"/>
    </location>
    <ligand>
        <name>GTP</name>
        <dbReference type="ChEBI" id="CHEBI:37565"/>
    </ligand>
</feature>
<evidence type="ECO:0000256" key="2">
    <source>
        <dbReference type="ARBA" id="ARBA00022517"/>
    </source>
</evidence>
<dbReference type="GO" id="GO:0005525">
    <property type="term" value="F:GTP binding"/>
    <property type="evidence" value="ECO:0007669"/>
    <property type="project" value="UniProtKB-UniRule"/>
</dbReference>
<dbReference type="Gene3D" id="2.40.50.140">
    <property type="entry name" value="Nucleic acid-binding proteins"/>
    <property type="match status" value="1"/>
</dbReference>
<dbReference type="RefSeq" id="WP_092435267.1">
    <property type="nucleotide sequence ID" value="NZ_FMYP01000005.1"/>
</dbReference>
<dbReference type="EMBL" id="FMYP01000005">
    <property type="protein sequence ID" value="SDB87200.1"/>
    <property type="molecule type" value="Genomic_DNA"/>
</dbReference>
<keyword evidence="9 10" id="KW-0342">GTP-binding</keyword>
<evidence type="ECO:0000259" key="11">
    <source>
        <dbReference type="PROSITE" id="PS50936"/>
    </source>
</evidence>
<dbReference type="CDD" id="cd04466">
    <property type="entry name" value="S1_YloQ_GTPase"/>
    <property type="match status" value="1"/>
</dbReference>
<dbReference type="Pfam" id="PF03193">
    <property type="entry name" value="RsgA_GTPase"/>
    <property type="match status" value="1"/>
</dbReference>
<keyword evidence="1 10" id="KW-0963">Cytoplasm</keyword>
<name>A0A1G6GYQ7_9BACT</name>
<sequence length="313" mass="35158">MEKEVFDGLVMKSTGSWYEVRSSSGDHIRCTVRGKLRLKGVKSTNPIAVGDRVSYALEDEIGVITAVHDRKNYIIRKSSNLSRESHILAANLDQAFLVVTPEFPKTPLEFIDRFLVTSEAYRIPTSIILNKIDLFDGELKELADYYRSIYEHAGYEVIETSAKKNIGIDYIKEKIKNKITVFSGNSGVGKSTLINCIDSNVKLKTGSISLYHLKGKHTTTFYEMVEVAFGGFIIDTPGIKGFGLVDINQNDLSHYFPDIFKFANGCKFDNCTHVHEPGCSVIKAAEKGYIGETRYNSYLSILADSEEKYRNPF</sequence>
<dbReference type="NCBIfam" id="TIGR00157">
    <property type="entry name" value="ribosome small subunit-dependent GTPase A"/>
    <property type="match status" value="1"/>
</dbReference>
<comment type="similarity">
    <text evidence="10">Belongs to the TRAFAC class YlqF/YawG GTPase family. RsgA subfamily.</text>
</comment>
<dbReference type="OrthoDB" id="9809485at2"/>
<feature type="binding site" evidence="10">
    <location>
        <position position="279"/>
    </location>
    <ligand>
        <name>Zn(2+)</name>
        <dbReference type="ChEBI" id="CHEBI:29105"/>
    </ligand>
</feature>
<dbReference type="SUPFAM" id="SSF50249">
    <property type="entry name" value="Nucleic acid-binding proteins"/>
    <property type="match status" value="1"/>
</dbReference>
<dbReference type="Pfam" id="PF16745">
    <property type="entry name" value="RsgA_N"/>
    <property type="match status" value="1"/>
</dbReference>
<reference evidence="13 14" key="1">
    <citation type="submission" date="2016-09" db="EMBL/GenBank/DDBJ databases">
        <authorList>
            <person name="Capua I."/>
            <person name="De Benedictis P."/>
            <person name="Joannis T."/>
            <person name="Lombin L.H."/>
            <person name="Cattoli G."/>
        </authorList>
    </citation>
    <scope>NUCLEOTIDE SEQUENCE [LARGE SCALE GENOMIC DNA]</scope>
    <source>
        <strain evidence="13 14">A7P-90m</strain>
    </source>
</reference>
<dbReference type="InterPro" id="IPR010914">
    <property type="entry name" value="RsgA_GTPase_dom"/>
</dbReference>
<keyword evidence="4 10" id="KW-0699">rRNA-binding</keyword>
<dbReference type="EC" id="3.6.1.-" evidence="10"/>
<evidence type="ECO:0000313" key="14">
    <source>
        <dbReference type="Proteomes" id="UP000199452"/>
    </source>
</evidence>
<comment type="cofactor">
    <cofactor evidence="10">
        <name>Zn(2+)</name>
        <dbReference type="ChEBI" id="CHEBI:29105"/>
    </cofactor>
    <text evidence="10">Binds 1 zinc ion per subunit.</text>
</comment>
<protein>
    <recommendedName>
        <fullName evidence="10">Small ribosomal subunit biogenesis GTPase RsgA</fullName>
        <ecNumber evidence="10">3.6.1.-</ecNumber>
    </recommendedName>
</protein>
<evidence type="ECO:0000313" key="13">
    <source>
        <dbReference type="EMBL" id="SDB87200.1"/>
    </source>
</evidence>
<comment type="subcellular location">
    <subcellularLocation>
        <location evidence="10">Cytoplasm</location>
    </subcellularLocation>
</comment>
<dbReference type="PROSITE" id="PS51721">
    <property type="entry name" value="G_CP"/>
    <property type="match status" value="1"/>
</dbReference>
<dbReference type="GO" id="GO:0042274">
    <property type="term" value="P:ribosomal small subunit biogenesis"/>
    <property type="evidence" value="ECO:0007669"/>
    <property type="project" value="UniProtKB-UniRule"/>
</dbReference>
<feature type="binding site" evidence="10">
    <location>
        <position position="271"/>
    </location>
    <ligand>
        <name>Zn(2+)</name>
        <dbReference type="ChEBI" id="CHEBI:29105"/>
    </ligand>
</feature>
<feature type="domain" description="CP-type G" evidence="12">
    <location>
        <begin position="81"/>
        <end position="242"/>
    </location>
</feature>
<feature type="binding site" evidence="10">
    <location>
        <begin position="184"/>
        <end position="192"/>
    </location>
    <ligand>
        <name>GTP</name>
        <dbReference type="ChEBI" id="CHEBI:37565"/>
    </ligand>
</feature>
<organism evidence="13 14">
    <name type="scientific">Williamwhitmania taraxaci</name>
    <dbReference type="NCBI Taxonomy" id="1640674"/>
    <lineage>
        <taxon>Bacteria</taxon>
        <taxon>Pseudomonadati</taxon>
        <taxon>Bacteroidota</taxon>
        <taxon>Bacteroidia</taxon>
        <taxon>Bacteroidales</taxon>
        <taxon>Williamwhitmaniaceae</taxon>
        <taxon>Williamwhitmania</taxon>
    </lineage>
</organism>
<dbReference type="PROSITE" id="PS50936">
    <property type="entry name" value="ENGC_GTPASE"/>
    <property type="match status" value="1"/>
</dbReference>
<evidence type="ECO:0000256" key="3">
    <source>
        <dbReference type="ARBA" id="ARBA00022723"/>
    </source>
</evidence>